<gene>
    <name evidence="3" type="ORF">I5L79_20905</name>
</gene>
<keyword evidence="4" id="KW-1185">Reference proteome</keyword>
<comment type="caution">
    <text evidence="3">The sequence shown here is derived from an EMBL/GenBank/DDBJ whole genome shotgun (WGS) entry which is preliminary data.</text>
</comment>
<dbReference type="Pfam" id="PF00582">
    <property type="entry name" value="Usp"/>
    <property type="match status" value="2"/>
</dbReference>
<dbReference type="PANTHER" id="PTHR46268:SF6">
    <property type="entry name" value="UNIVERSAL STRESS PROTEIN UP12"/>
    <property type="match status" value="1"/>
</dbReference>
<dbReference type="SUPFAM" id="SSF52402">
    <property type="entry name" value="Adenine nucleotide alpha hydrolases-like"/>
    <property type="match status" value="2"/>
</dbReference>
<dbReference type="CDD" id="cd00293">
    <property type="entry name" value="USP-like"/>
    <property type="match status" value="1"/>
</dbReference>
<dbReference type="InterPro" id="IPR014729">
    <property type="entry name" value="Rossmann-like_a/b/a_fold"/>
</dbReference>
<reference evidence="3 4" key="1">
    <citation type="submission" date="2020-11" db="EMBL/GenBank/DDBJ databases">
        <title>Hymenobacter sp.</title>
        <authorList>
            <person name="Kim M.K."/>
        </authorList>
    </citation>
    <scope>NUCLEOTIDE SEQUENCE [LARGE SCALE GENOMIC DNA]</scope>
    <source>
        <strain evidence="3 4">BT594</strain>
    </source>
</reference>
<evidence type="ECO:0000313" key="3">
    <source>
        <dbReference type="EMBL" id="MBG8556016.1"/>
    </source>
</evidence>
<dbReference type="Proteomes" id="UP000601099">
    <property type="component" value="Unassembled WGS sequence"/>
</dbReference>
<comment type="similarity">
    <text evidence="1">Belongs to the universal stress protein A family.</text>
</comment>
<evidence type="ECO:0000259" key="2">
    <source>
        <dbReference type="Pfam" id="PF00582"/>
    </source>
</evidence>
<dbReference type="InterPro" id="IPR006016">
    <property type="entry name" value="UspA"/>
</dbReference>
<dbReference type="PANTHER" id="PTHR46268">
    <property type="entry name" value="STRESS RESPONSE PROTEIN NHAX"/>
    <property type="match status" value="1"/>
</dbReference>
<accession>A0ABS0L7A5</accession>
<evidence type="ECO:0000313" key="4">
    <source>
        <dbReference type="Proteomes" id="UP000601099"/>
    </source>
</evidence>
<name>A0ABS0L7A5_9BACT</name>
<evidence type="ECO:0000256" key="1">
    <source>
        <dbReference type="ARBA" id="ARBA00008791"/>
    </source>
</evidence>
<dbReference type="RefSeq" id="WP_196957036.1">
    <property type="nucleotide sequence ID" value="NZ_JADWYK010000018.1"/>
</dbReference>
<protein>
    <submittedName>
        <fullName evidence="3">Universal stress protein</fullName>
    </submittedName>
</protein>
<feature type="domain" description="UspA" evidence="2">
    <location>
        <begin position="5"/>
        <end position="134"/>
    </location>
</feature>
<dbReference type="Gene3D" id="3.40.50.620">
    <property type="entry name" value="HUPs"/>
    <property type="match status" value="2"/>
</dbReference>
<organism evidence="3 4">
    <name type="scientific">Hymenobacter guriensis</name>
    <dbReference type="NCBI Taxonomy" id="2793065"/>
    <lineage>
        <taxon>Bacteria</taxon>
        <taxon>Pseudomonadati</taxon>
        <taxon>Bacteroidota</taxon>
        <taxon>Cytophagia</taxon>
        <taxon>Cytophagales</taxon>
        <taxon>Hymenobacteraceae</taxon>
        <taxon>Hymenobacter</taxon>
    </lineage>
</organism>
<dbReference type="EMBL" id="JADWYK010000018">
    <property type="protein sequence ID" value="MBG8556016.1"/>
    <property type="molecule type" value="Genomic_DNA"/>
</dbReference>
<proteinExistence type="inferred from homology"/>
<feature type="domain" description="UspA" evidence="2">
    <location>
        <begin position="212"/>
        <end position="267"/>
    </location>
</feature>
<sequence length="288" mass="30302">MSACILVLTDFSAAADHALAYAAVLAKPLGAHLVVLHVDTHTSLLDPELLAGPRPDQQAITLALSTRIHGLRVPAQAEVCAGTLAVAVAEVADRHQPALIVVGRQPTEDVPEELISSSAVDVLQITSHPLLVVPYAATLPAAPHYALLAADDEPFSLGENAGSVRHLFNALNVRLSVVHVAPPGRQASHTQALDAVLQTGITIEMPLPLLHRVTDADPARGIATTAATFHPDLLVLIARPRSFFGRLFHRSVTAQVVLHSAVPVLLLPATTEATGPKISLHAAGQYNH</sequence>